<proteinExistence type="predicted"/>
<reference evidence="1 2" key="1">
    <citation type="submission" date="2019-02" db="EMBL/GenBank/DDBJ databases">
        <title>Sequencing the genomes of 1000 actinobacteria strains.</title>
        <authorList>
            <person name="Klenk H.-P."/>
        </authorList>
    </citation>
    <scope>NUCLEOTIDE SEQUENCE [LARGE SCALE GENOMIC DNA]</scope>
    <source>
        <strain evidence="1 2">DSM 45779</strain>
    </source>
</reference>
<sequence>MDPSDGEKAGRTRVRPVVALAVALPLLLALVVAGIGITLRVSGTGTEPGAAPVTGPIDIGPATDPSASSAACAGLLRILPVSLPSDGGSLEPRPVEPAVAGARAWASAPEPVILRCGVPRPSELGPSSPLILINGVNWLPLPDAAGVTTRTTTYAVVDRGVYLTLSAPAEAGSGPLQAVADAVTASLPPQPVRVR</sequence>
<evidence type="ECO:0000313" key="2">
    <source>
        <dbReference type="Proteomes" id="UP000291591"/>
    </source>
</evidence>
<accession>A0A4Q7US90</accession>
<evidence type="ECO:0000313" key="1">
    <source>
        <dbReference type="EMBL" id="RZT84632.1"/>
    </source>
</evidence>
<gene>
    <name evidence="1" type="ORF">EV383_1483</name>
</gene>
<keyword evidence="2" id="KW-1185">Reference proteome</keyword>
<protein>
    <submittedName>
        <fullName evidence="1">Uncharacterized protein DUF3515</fullName>
    </submittedName>
</protein>
<dbReference type="RefSeq" id="WP_130289210.1">
    <property type="nucleotide sequence ID" value="NZ_SHKL01000001.1"/>
</dbReference>
<comment type="caution">
    <text evidence="1">The sequence shown here is derived from an EMBL/GenBank/DDBJ whole genome shotgun (WGS) entry which is preliminary data.</text>
</comment>
<organism evidence="1 2">
    <name type="scientific">Pseudonocardia sediminis</name>
    <dbReference type="NCBI Taxonomy" id="1397368"/>
    <lineage>
        <taxon>Bacteria</taxon>
        <taxon>Bacillati</taxon>
        <taxon>Actinomycetota</taxon>
        <taxon>Actinomycetes</taxon>
        <taxon>Pseudonocardiales</taxon>
        <taxon>Pseudonocardiaceae</taxon>
        <taxon>Pseudonocardia</taxon>
    </lineage>
</organism>
<dbReference type="EMBL" id="SHKL01000001">
    <property type="protein sequence ID" value="RZT84632.1"/>
    <property type="molecule type" value="Genomic_DNA"/>
</dbReference>
<dbReference type="Proteomes" id="UP000291591">
    <property type="component" value="Unassembled WGS sequence"/>
</dbReference>
<dbReference type="AlphaFoldDB" id="A0A4Q7US90"/>
<dbReference type="OrthoDB" id="4422435at2"/>
<dbReference type="Pfam" id="PF12028">
    <property type="entry name" value="DUF3515"/>
    <property type="match status" value="1"/>
</dbReference>
<dbReference type="InterPro" id="IPR021903">
    <property type="entry name" value="DUF3515"/>
</dbReference>
<name>A0A4Q7US90_PSEST</name>